<keyword evidence="2" id="KW-1185">Reference proteome</keyword>
<accession>A0AAE1AG10</accession>
<gene>
    <name evidence="1" type="ORF">RRG08_037398</name>
</gene>
<protein>
    <submittedName>
        <fullName evidence="1">Uncharacterized protein</fullName>
    </submittedName>
</protein>
<proteinExistence type="predicted"/>
<dbReference type="AlphaFoldDB" id="A0AAE1AG10"/>
<evidence type="ECO:0000313" key="1">
    <source>
        <dbReference type="EMBL" id="KAK3786933.1"/>
    </source>
</evidence>
<organism evidence="1 2">
    <name type="scientific">Elysia crispata</name>
    <name type="common">lettuce slug</name>
    <dbReference type="NCBI Taxonomy" id="231223"/>
    <lineage>
        <taxon>Eukaryota</taxon>
        <taxon>Metazoa</taxon>
        <taxon>Spiralia</taxon>
        <taxon>Lophotrochozoa</taxon>
        <taxon>Mollusca</taxon>
        <taxon>Gastropoda</taxon>
        <taxon>Heterobranchia</taxon>
        <taxon>Euthyneura</taxon>
        <taxon>Panpulmonata</taxon>
        <taxon>Sacoglossa</taxon>
        <taxon>Placobranchoidea</taxon>
        <taxon>Plakobranchidae</taxon>
        <taxon>Elysia</taxon>
    </lineage>
</organism>
<sequence length="199" mass="22160">MLEEIVLLAQVSNIVKYLVAYGKLQHYAYYSDKSTHNILSEVETILSSKSSPFPFKELTSRLPLHRAVAAFETLLKWRECSNYFDGALSRAVPTQAWDNFILLSPNQSYKRTNSILLLHLPPPDPQSLPFIPPSEISSFERTGTHLTPAASYSFASIDQGTWSRPDSGRHRNRLCNSLITPISRGQDCACAACSPSACP</sequence>
<evidence type="ECO:0000313" key="2">
    <source>
        <dbReference type="Proteomes" id="UP001283361"/>
    </source>
</evidence>
<dbReference type="Proteomes" id="UP001283361">
    <property type="component" value="Unassembled WGS sequence"/>
</dbReference>
<comment type="caution">
    <text evidence="1">The sequence shown here is derived from an EMBL/GenBank/DDBJ whole genome shotgun (WGS) entry which is preliminary data.</text>
</comment>
<name>A0AAE1AG10_9GAST</name>
<reference evidence="1" key="1">
    <citation type="journal article" date="2023" name="G3 (Bethesda)">
        <title>A reference genome for the long-term kleptoplast-retaining sea slug Elysia crispata morphotype clarki.</title>
        <authorList>
            <person name="Eastman K.E."/>
            <person name="Pendleton A.L."/>
            <person name="Shaikh M.A."/>
            <person name="Suttiyut T."/>
            <person name="Ogas R."/>
            <person name="Tomko P."/>
            <person name="Gavelis G."/>
            <person name="Widhalm J.R."/>
            <person name="Wisecaver J.H."/>
        </authorList>
    </citation>
    <scope>NUCLEOTIDE SEQUENCE</scope>
    <source>
        <strain evidence="1">ECLA1</strain>
    </source>
</reference>
<dbReference type="EMBL" id="JAWDGP010001927">
    <property type="protein sequence ID" value="KAK3786933.1"/>
    <property type="molecule type" value="Genomic_DNA"/>
</dbReference>